<dbReference type="InterPro" id="IPR000835">
    <property type="entry name" value="HTH_MarR-typ"/>
</dbReference>
<organism evidence="2 3">
    <name type="scientific">Methylovirgula ligni</name>
    <dbReference type="NCBI Taxonomy" id="569860"/>
    <lineage>
        <taxon>Bacteria</taxon>
        <taxon>Pseudomonadati</taxon>
        <taxon>Pseudomonadota</taxon>
        <taxon>Alphaproteobacteria</taxon>
        <taxon>Hyphomicrobiales</taxon>
        <taxon>Beijerinckiaceae</taxon>
        <taxon>Methylovirgula</taxon>
    </lineage>
</organism>
<dbReference type="SMART" id="SM00347">
    <property type="entry name" value="HTH_MARR"/>
    <property type="match status" value="1"/>
</dbReference>
<dbReference type="EMBL" id="QUMO01000003">
    <property type="protein sequence ID" value="REF86140.1"/>
    <property type="molecule type" value="Genomic_DNA"/>
</dbReference>
<dbReference type="Pfam" id="PF12802">
    <property type="entry name" value="MarR_2"/>
    <property type="match status" value="1"/>
</dbReference>
<gene>
    <name evidence="2" type="ORF">DES32_2185</name>
</gene>
<sequence>MARAVSDLASHLGYWLRYVSNHVSQAFARKLEDRDVTVAEWALLRELYGVEALSPSGLAEKLGLSRGAISKLAERLINKALVVRHADPSDRRAQSLTLTGQGRALVPKLAALADQNDAEFFSHLSAEERAGIERFLRDVVERRGLKSVPMD</sequence>
<dbReference type="Proteomes" id="UP000256900">
    <property type="component" value="Unassembled WGS sequence"/>
</dbReference>
<dbReference type="RefSeq" id="WP_115836710.1">
    <property type="nucleotide sequence ID" value="NZ_CP025086.1"/>
</dbReference>
<comment type="caution">
    <text evidence="2">The sequence shown here is derived from an EMBL/GenBank/DDBJ whole genome shotgun (WGS) entry which is preliminary data.</text>
</comment>
<dbReference type="GO" id="GO:0003700">
    <property type="term" value="F:DNA-binding transcription factor activity"/>
    <property type="evidence" value="ECO:0007669"/>
    <property type="project" value="InterPro"/>
</dbReference>
<keyword evidence="3" id="KW-1185">Reference proteome</keyword>
<dbReference type="OrthoDB" id="9815567at2"/>
<evidence type="ECO:0000313" key="3">
    <source>
        <dbReference type="Proteomes" id="UP000256900"/>
    </source>
</evidence>
<dbReference type="SUPFAM" id="SSF46785">
    <property type="entry name" value="Winged helix' DNA-binding domain"/>
    <property type="match status" value="1"/>
</dbReference>
<evidence type="ECO:0000259" key="1">
    <source>
        <dbReference type="PROSITE" id="PS50995"/>
    </source>
</evidence>
<dbReference type="GO" id="GO:0006950">
    <property type="term" value="P:response to stress"/>
    <property type="evidence" value="ECO:0007669"/>
    <property type="project" value="TreeGrafter"/>
</dbReference>
<dbReference type="PRINTS" id="PR00598">
    <property type="entry name" value="HTHMARR"/>
</dbReference>
<proteinExistence type="predicted"/>
<evidence type="ECO:0000313" key="2">
    <source>
        <dbReference type="EMBL" id="REF86140.1"/>
    </source>
</evidence>
<dbReference type="PANTHER" id="PTHR33164:SF43">
    <property type="entry name" value="HTH-TYPE TRANSCRIPTIONAL REPRESSOR YETL"/>
    <property type="match status" value="1"/>
</dbReference>
<dbReference type="PROSITE" id="PS50995">
    <property type="entry name" value="HTH_MARR_2"/>
    <property type="match status" value="1"/>
</dbReference>
<dbReference type="InterPro" id="IPR036390">
    <property type="entry name" value="WH_DNA-bd_sf"/>
</dbReference>
<dbReference type="InterPro" id="IPR036388">
    <property type="entry name" value="WH-like_DNA-bd_sf"/>
</dbReference>
<dbReference type="GO" id="GO:0003677">
    <property type="term" value="F:DNA binding"/>
    <property type="evidence" value="ECO:0007669"/>
    <property type="project" value="UniProtKB-KW"/>
</dbReference>
<keyword evidence="2" id="KW-0238">DNA-binding</keyword>
<dbReference type="PANTHER" id="PTHR33164">
    <property type="entry name" value="TRANSCRIPTIONAL REGULATOR, MARR FAMILY"/>
    <property type="match status" value="1"/>
</dbReference>
<protein>
    <submittedName>
        <fullName evidence="2">DNA-binding MarR family transcriptional regulator</fullName>
    </submittedName>
</protein>
<reference evidence="2 3" key="1">
    <citation type="submission" date="2018-08" db="EMBL/GenBank/DDBJ databases">
        <title>Genomic Encyclopedia of Type Strains, Phase IV (KMG-IV): sequencing the most valuable type-strain genomes for metagenomic binning, comparative biology and taxonomic classification.</title>
        <authorList>
            <person name="Goeker M."/>
        </authorList>
    </citation>
    <scope>NUCLEOTIDE SEQUENCE [LARGE SCALE GENOMIC DNA]</scope>
    <source>
        <strain evidence="2 3">BW863</strain>
    </source>
</reference>
<name>A0A3D9YU75_9HYPH</name>
<dbReference type="InterPro" id="IPR039422">
    <property type="entry name" value="MarR/SlyA-like"/>
</dbReference>
<accession>A0A3D9YU75</accession>
<dbReference type="AlphaFoldDB" id="A0A3D9YU75"/>
<dbReference type="Gene3D" id="1.10.10.10">
    <property type="entry name" value="Winged helix-like DNA-binding domain superfamily/Winged helix DNA-binding domain"/>
    <property type="match status" value="1"/>
</dbReference>
<feature type="domain" description="HTH marR-type" evidence="1">
    <location>
        <begin position="1"/>
        <end position="141"/>
    </location>
</feature>